<keyword evidence="1" id="KW-0812">Transmembrane</keyword>
<keyword evidence="1" id="KW-0472">Membrane</keyword>
<dbReference type="EMBL" id="DRWN01000068">
    <property type="protein sequence ID" value="HHK69104.1"/>
    <property type="molecule type" value="Genomic_DNA"/>
</dbReference>
<proteinExistence type="predicted"/>
<feature type="transmembrane region" description="Helical" evidence="1">
    <location>
        <begin position="35"/>
        <end position="52"/>
    </location>
</feature>
<name>A0A7C5LBL2_CALS0</name>
<keyword evidence="1" id="KW-1133">Transmembrane helix</keyword>
<evidence type="ECO:0000256" key="1">
    <source>
        <dbReference type="SAM" id="Phobius"/>
    </source>
</evidence>
<reference evidence="2" key="1">
    <citation type="journal article" date="2020" name="mSystems">
        <title>Genome- and Community-Level Interaction Insights into Carbon Utilization and Element Cycling Functions of Hydrothermarchaeota in Hydrothermal Sediment.</title>
        <authorList>
            <person name="Zhou Z."/>
            <person name="Liu Y."/>
            <person name="Xu W."/>
            <person name="Pan J."/>
            <person name="Luo Z.H."/>
            <person name="Li M."/>
        </authorList>
    </citation>
    <scope>NUCLEOTIDE SEQUENCE [LARGE SCALE GENOMIC DNA]</scope>
    <source>
        <strain evidence="2">SpSt-1056</strain>
    </source>
</reference>
<evidence type="ECO:0000313" key="2">
    <source>
        <dbReference type="EMBL" id="HHK69104.1"/>
    </source>
</evidence>
<feature type="transmembrane region" description="Helical" evidence="1">
    <location>
        <begin position="95"/>
        <end position="118"/>
    </location>
</feature>
<accession>A0A7C5LBL2</accession>
<sequence>MRSPVTSAALTLSVIFSAVLLLTDAELWASAPHHGYGLAGLAIADMAILTVLQTGRIASPRKIVMVWGLAKFVVFLGDVLTAPEFGITYGEFASYLFSLWAYDGLLISQVLIIAGPYLDRLWAGK</sequence>
<dbReference type="AlphaFoldDB" id="A0A7C5LBL2"/>
<protein>
    <submittedName>
        <fullName evidence="2">Uncharacterized protein</fullName>
    </submittedName>
</protein>
<organism evidence="2">
    <name type="scientific">Caldiarchaeum subterraneum</name>
    <dbReference type="NCBI Taxonomy" id="311458"/>
    <lineage>
        <taxon>Archaea</taxon>
        <taxon>Nitrososphaerota</taxon>
        <taxon>Candidatus Caldarchaeales</taxon>
        <taxon>Candidatus Caldarchaeaceae</taxon>
        <taxon>Candidatus Caldarchaeum</taxon>
    </lineage>
</organism>
<feature type="transmembrane region" description="Helical" evidence="1">
    <location>
        <begin position="64"/>
        <end position="83"/>
    </location>
</feature>
<comment type="caution">
    <text evidence="2">The sequence shown here is derived from an EMBL/GenBank/DDBJ whole genome shotgun (WGS) entry which is preliminary data.</text>
</comment>
<gene>
    <name evidence="2" type="ORF">ENM11_08180</name>
</gene>